<keyword evidence="5" id="KW-1185">Reference proteome</keyword>
<evidence type="ECO:0000256" key="2">
    <source>
        <dbReference type="ARBA" id="ARBA00022898"/>
    </source>
</evidence>
<evidence type="ECO:0000256" key="3">
    <source>
        <dbReference type="RuleBase" id="RU362118"/>
    </source>
</evidence>
<dbReference type="PANTHER" id="PTHR11808">
    <property type="entry name" value="TRANS-SULFURATION ENZYME FAMILY MEMBER"/>
    <property type="match status" value="1"/>
</dbReference>
<accession>A0ABX8LNM8</accession>
<name>A0ABX8LNM8_9BACT</name>
<dbReference type="Proteomes" id="UP000683559">
    <property type="component" value="Chromosome"/>
</dbReference>
<dbReference type="CDD" id="cd00614">
    <property type="entry name" value="CGS_like"/>
    <property type="match status" value="1"/>
</dbReference>
<keyword evidence="4" id="KW-0032">Aminotransferase</keyword>
<dbReference type="PANTHER" id="PTHR11808:SF90">
    <property type="entry name" value="CYSTATHIONINE GAMMA-SYNTHASE"/>
    <property type="match status" value="1"/>
</dbReference>
<dbReference type="GO" id="GO:0008483">
    <property type="term" value="F:transaminase activity"/>
    <property type="evidence" value="ECO:0007669"/>
    <property type="project" value="UniProtKB-KW"/>
</dbReference>
<proteinExistence type="inferred from homology"/>
<comment type="cofactor">
    <cofactor evidence="1 3">
        <name>pyridoxal 5'-phosphate</name>
        <dbReference type="ChEBI" id="CHEBI:597326"/>
    </cofactor>
</comment>
<dbReference type="InterPro" id="IPR000277">
    <property type="entry name" value="Cys/Met-Metab_PyrdxlP-dep_enz"/>
</dbReference>
<evidence type="ECO:0000256" key="1">
    <source>
        <dbReference type="ARBA" id="ARBA00001933"/>
    </source>
</evidence>
<gene>
    <name evidence="4" type="ORF">KP001_05175</name>
</gene>
<dbReference type="RefSeq" id="WP_217288496.1">
    <property type="nucleotide sequence ID" value="NZ_CP077683.1"/>
</dbReference>
<evidence type="ECO:0000313" key="4">
    <source>
        <dbReference type="EMBL" id="QXE91929.1"/>
    </source>
</evidence>
<comment type="similarity">
    <text evidence="3">Belongs to the trans-sulfuration enzymes family.</text>
</comment>
<evidence type="ECO:0000313" key="5">
    <source>
        <dbReference type="Proteomes" id="UP000683559"/>
    </source>
</evidence>
<dbReference type="PIRSF" id="PIRSF001434">
    <property type="entry name" value="CGS"/>
    <property type="match status" value="1"/>
</dbReference>
<reference evidence="4 5" key="1">
    <citation type="submission" date="2021-06" db="EMBL/GenBank/DDBJ databases">
        <title>Gemonas diversity in paddy soil.</title>
        <authorList>
            <person name="Liu G."/>
        </authorList>
    </citation>
    <scope>NUCLEOTIDE SEQUENCE [LARGE SCALE GENOMIC DNA]</scope>
    <source>
        <strain evidence="4 5">RG2</strain>
    </source>
</reference>
<dbReference type="Pfam" id="PF01053">
    <property type="entry name" value="Cys_Met_Meta_PP"/>
    <property type="match status" value="1"/>
</dbReference>
<organism evidence="4 5">
    <name type="scientific">Geomonas subterranea</name>
    <dbReference type="NCBI Taxonomy" id="2847989"/>
    <lineage>
        <taxon>Bacteria</taxon>
        <taxon>Pseudomonadati</taxon>
        <taxon>Thermodesulfobacteriota</taxon>
        <taxon>Desulfuromonadia</taxon>
        <taxon>Geobacterales</taxon>
        <taxon>Geobacteraceae</taxon>
        <taxon>Geomonas</taxon>
    </lineage>
</organism>
<dbReference type="EMBL" id="CP077683">
    <property type="protein sequence ID" value="QXE91929.1"/>
    <property type="molecule type" value="Genomic_DNA"/>
</dbReference>
<protein>
    <submittedName>
        <fullName evidence="4">PLP-dependent aspartate aminotransferase family protein</fullName>
    </submittedName>
</protein>
<keyword evidence="2 3" id="KW-0663">Pyridoxal phosphate</keyword>
<keyword evidence="4" id="KW-0808">Transferase</keyword>
<sequence>MNIATTAAQIGLERESRTGAVTVPIYQTATFRHPGLGQSTGYDYSRSGNPTRQALEEGIAKLEGASRGFAYASGMAAITSLMFLFRQGDHLVVTEDLYGGSYRLFEKLFQQFGLSFSYVDTSDVELVRQAIRPNTRALFVESLTNPLLKVADVGALAALCKAHDMLCIVDNTFLTPYLLRCLDLGADITVYSGSKYLAGHNDVVCGVVAVKDEALAEKVYFHQNGAGAVLGPQDSWLTIRGIKTLGVRMDRQQENALALAQWLQQHPQVGRVYYPGLPGHPGHELMKRQCRGFGAMIAFEVTDPALVNQLLMKTRLISFAESLGGVESLITFPQVQTHADIEPETLQRLGINNLLLRLSVGIEDKDDLIADLAQAFEGEHA</sequence>